<dbReference type="Gene3D" id="1.20.58.480">
    <property type="match status" value="1"/>
</dbReference>
<gene>
    <name evidence="6" type="ORF">PENSUB_3979</name>
</gene>
<evidence type="ECO:0000256" key="3">
    <source>
        <dbReference type="ARBA" id="ARBA00023004"/>
    </source>
</evidence>
<comment type="catalytic activity">
    <reaction evidence="5">
        <text>L-tryptophan + O2 = N-formyl-L-kynurenine</text>
        <dbReference type="Rhea" id="RHEA:24536"/>
        <dbReference type="ChEBI" id="CHEBI:15379"/>
        <dbReference type="ChEBI" id="CHEBI:57912"/>
        <dbReference type="ChEBI" id="CHEBI:58629"/>
    </reaction>
</comment>
<evidence type="ECO:0000256" key="5">
    <source>
        <dbReference type="RuleBase" id="RU369119"/>
    </source>
</evidence>
<name>A0A1Q5UDW9_9EURO</name>
<keyword evidence="7" id="KW-1185">Reference proteome</keyword>
<dbReference type="GO" id="GO:0046872">
    <property type="term" value="F:metal ion binding"/>
    <property type="evidence" value="ECO:0007669"/>
    <property type="project" value="UniProtKB-UniRule"/>
</dbReference>
<comment type="similarity">
    <text evidence="1 5">Belongs to the indoleamine 2,3-dioxygenase family.</text>
</comment>
<protein>
    <recommendedName>
        <fullName evidence="5">Indoleamine 2,3-dioxygenase</fullName>
        <ecNumber evidence="5">1.13.11.52</ecNumber>
    </recommendedName>
</protein>
<evidence type="ECO:0000313" key="7">
    <source>
        <dbReference type="Proteomes" id="UP000186955"/>
    </source>
</evidence>
<dbReference type="InterPro" id="IPR000898">
    <property type="entry name" value="Indolamine_dOase"/>
</dbReference>
<dbReference type="AlphaFoldDB" id="A0A1Q5UDW9"/>
<accession>A0A1Q5UDW9</accession>
<dbReference type="GO" id="GO:0019441">
    <property type="term" value="P:L-tryptophan catabolic process to kynurenine"/>
    <property type="evidence" value="ECO:0007669"/>
    <property type="project" value="UniProtKB-UniRule"/>
</dbReference>
<evidence type="ECO:0000256" key="2">
    <source>
        <dbReference type="ARBA" id="ARBA00022723"/>
    </source>
</evidence>
<dbReference type="STRING" id="1316194.A0A1Q5UDW9"/>
<keyword evidence="5" id="KW-0560">Oxidoreductase</keyword>
<keyword evidence="2 4" id="KW-0479">Metal-binding</keyword>
<reference evidence="6 7" key="1">
    <citation type="submission" date="2016-10" db="EMBL/GenBank/DDBJ databases">
        <title>Genome sequence of the ascomycete fungus Penicillium subrubescens.</title>
        <authorList>
            <person name="De Vries R.P."/>
            <person name="Peng M."/>
            <person name="Dilokpimol A."/>
            <person name="Hilden K."/>
            <person name="Makela M.R."/>
            <person name="Grigoriev I."/>
            <person name="Riley R."/>
            <person name="Granchi Z."/>
        </authorList>
    </citation>
    <scope>NUCLEOTIDE SEQUENCE [LARGE SCALE GENOMIC DNA]</scope>
    <source>
        <strain evidence="6 7">CBS 132785</strain>
    </source>
</reference>
<dbReference type="InterPro" id="IPR037217">
    <property type="entry name" value="Trp/Indoleamine_2_3_dOase-like"/>
</dbReference>
<dbReference type="GO" id="GO:0020037">
    <property type="term" value="F:heme binding"/>
    <property type="evidence" value="ECO:0007669"/>
    <property type="project" value="UniProtKB-UniRule"/>
</dbReference>
<dbReference type="EC" id="1.13.11.52" evidence="5"/>
<feature type="binding site" description="proximal binding residue" evidence="4">
    <location>
        <position position="194"/>
    </location>
    <ligand>
        <name>heme b</name>
        <dbReference type="ChEBI" id="CHEBI:60344"/>
    </ligand>
    <ligandPart>
        <name>Fe</name>
        <dbReference type="ChEBI" id="CHEBI:18248"/>
    </ligandPart>
</feature>
<dbReference type="SUPFAM" id="SSF140959">
    <property type="entry name" value="Indolic compounds 2,3-dioxygenase-like"/>
    <property type="match status" value="1"/>
</dbReference>
<evidence type="ECO:0000256" key="4">
    <source>
        <dbReference type="PIRSR" id="PIRSR600898-1"/>
    </source>
</evidence>
<dbReference type="GO" id="GO:0034354">
    <property type="term" value="P:'de novo' NAD+ biosynthetic process from L-tryptophan"/>
    <property type="evidence" value="ECO:0007669"/>
    <property type="project" value="TreeGrafter"/>
</dbReference>
<proteinExistence type="inferred from homology"/>
<keyword evidence="4 5" id="KW-0349">Heme</keyword>
<keyword evidence="3 4" id="KW-0408">Iron</keyword>
<dbReference type="Pfam" id="PF01231">
    <property type="entry name" value="IDO"/>
    <property type="match status" value="1"/>
</dbReference>
<dbReference type="EMBL" id="MNBE01000313">
    <property type="protein sequence ID" value="OKP10676.1"/>
    <property type="molecule type" value="Genomic_DNA"/>
</dbReference>
<dbReference type="PANTHER" id="PTHR28657">
    <property type="entry name" value="INDOLEAMINE 2,3-DIOXYGENASE"/>
    <property type="match status" value="1"/>
</dbReference>
<sequence>MDHARGKVAYAINESMPEPIPSAEYYFTYAFTEPERKALPVYYHLVQSIGCYEMGQKQACIEHLQGVSVHLKSVFQIYYEYIVESKDPRHVFTAYIQGFHGWAAGELINDEYVEYDGSSGAHLVLFNALDYFLGLEPFFHEQDFIKYFSYSQRRFMASIKAHAFRPAAEQADNTGLVQQFEKIAKQLRTFRSAHRKRTSQYLSVECPERLVMTAESSTMDPEAHGLTVQDIVKHVDDGLREKMVCTK</sequence>
<dbReference type="GO" id="GO:0005737">
    <property type="term" value="C:cytoplasm"/>
    <property type="evidence" value="ECO:0007669"/>
    <property type="project" value="TreeGrafter"/>
</dbReference>
<comment type="function">
    <text evidence="5">Produces N-formyl-kynurenine through the oxidation of tryptophan.</text>
</comment>
<organism evidence="6 7">
    <name type="scientific">Penicillium subrubescens</name>
    <dbReference type="NCBI Taxonomy" id="1316194"/>
    <lineage>
        <taxon>Eukaryota</taxon>
        <taxon>Fungi</taxon>
        <taxon>Dikarya</taxon>
        <taxon>Ascomycota</taxon>
        <taxon>Pezizomycotina</taxon>
        <taxon>Eurotiomycetes</taxon>
        <taxon>Eurotiomycetidae</taxon>
        <taxon>Eurotiales</taxon>
        <taxon>Aspergillaceae</taxon>
        <taxon>Penicillium</taxon>
    </lineage>
</organism>
<dbReference type="PANTHER" id="PTHR28657:SF11">
    <property type="entry name" value="INDOLEAMINE 2,3-DIOXYGENASE"/>
    <property type="match status" value="1"/>
</dbReference>
<keyword evidence="5" id="KW-0223">Dioxygenase</keyword>
<dbReference type="GO" id="GO:0033754">
    <property type="term" value="F:indoleamine 2,3-dioxygenase activity"/>
    <property type="evidence" value="ECO:0007669"/>
    <property type="project" value="UniProtKB-EC"/>
</dbReference>
<comment type="caution">
    <text evidence="6">The sequence shown here is derived from an EMBL/GenBank/DDBJ whole genome shotgun (WGS) entry which is preliminary data.</text>
</comment>
<evidence type="ECO:0000256" key="1">
    <source>
        <dbReference type="ARBA" id="ARBA00007119"/>
    </source>
</evidence>
<dbReference type="Proteomes" id="UP000186955">
    <property type="component" value="Unassembled WGS sequence"/>
</dbReference>
<evidence type="ECO:0000313" key="6">
    <source>
        <dbReference type="EMBL" id="OKP10676.1"/>
    </source>
</evidence>